<dbReference type="SUPFAM" id="SSF52166">
    <property type="entry name" value="Ribosomal protein L4"/>
    <property type="match status" value="1"/>
</dbReference>
<keyword evidence="3" id="KW-0687">Ribonucleoprotein</keyword>
<dbReference type="GO" id="GO:0006412">
    <property type="term" value="P:translation"/>
    <property type="evidence" value="ECO:0007669"/>
    <property type="project" value="InterPro"/>
</dbReference>
<dbReference type="EMBL" id="MNXQ01000035">
    <property type="protein sequence ID" value="OIP03496.1"/>
    <property type="molecule type" value="Genomic_DNA"/>
</dbReference>
<dbReference type="Proteomes" id="UP000183605">
    <property type="component" value="Unassembled WGS sequence"/>
</dbReference>
<proteinExistence type="inferred from homology"/>
<accession>A0A1J5B989</accession>
<evidence type="ECO:0000256" key="2">
    <source>
        <dbReference type="ARBA" id="ARBA00022980"/>
    </source>
</evidence>
<gene>
    <name evidence="6" type="ORF">AUK18_01855</name>
</gene>
<dbReference type="InterPro" id="IPR002136">
    <property type="entry name" value="Ribosomal_uL4"/>
</dbReference>
<evidence type="ECO:0000256" key="4">
    <source>
        <dbReference type="ARBA" id="ARBA00035244"/>
    </source>
</evidence>
<sequence length="209" mass="23333">MKLDVLSTSAKKLATISVSAKIFNAKINPSLMNQAVRVYLSNQRLASARTKDRNDINVTHAKVWRQKGTGRARHGSRNAPVFVGGSKTHGPSGFQNFYLKLPQKMKQLSLFSALTAKLKEGEILVVAGLEKIKPNTKAFDKIFHVLVKQPQKLLLLIDQPQPDIKTGVNNLKYINLHLAASLNTYQVLNHRYLIFTKSALKTFEAHYAA</sequence>
<dbReference type="GO" id="GO:0003735">
    <property type="term" value="F:structural constituent of ribosome"/>
    <property type="evidence" value="ECO:0007669"/>
    <property type="project" value="InterPro"/>
</dbReference>
<dbReference type="NCBIfam" id="TIGR03953">
    <property type="entry name" value="rplD_bact"/>
    <property type="match status" value="1"/>
</dbReference>
<keyword evidence="2 6" id="KW-0689">Ribosomal protein</keyword>
<dbReference type="PANTHER" id="PTHR10746:SF6">
    <property type="entry name" value="LARGE RIBOSOMAL SUBUNIT PROTEIN UL4M"/>
    <property type="match status" value="1"/>
</dbReference>
<evidence type="ECO:0000256" key="1">
    <source>
        <dbReference type="ARBA" id="ARBA00010528"/>
    </source>
</evidence>
<dbReference type="GO" id="GO:0005840">
    <property type="term" value="C:ribosome"/>
    <property type="evidence" value="ECO:0007669"/>
    <property type="project" value="UniProtKB-KW"/>
</dbReference>
<reference evidence="6 7" key="1">
    <citation type="journal article" date="2016" name="Environ. Microbiol.">
        <title>Genomic resolution of a cold subsurface aquifer community provides metabolic insights for novel microbes adapted to high CO concentrations.</title>
        <authorList>
            <person name="Probst A.J."/>
            <person name="Castelle C.J."/>
            <person name="Singh A."/>
            <person name="Brown C.T."/>
            <person name="Anantharaman K."/>
            <person name="Sharon I."/>
            <person name="Hug L.A."/>
            <person name="Burstein D."/>
            <person name="Emerson J.B."/>
            <person name="Thomas B.C."/>
            <person name="Banfield J.F."/>
        </authorList>
    </citation>
    <scope>NUCLEOTIDE SEQUENCE [LARGE SCALE GENOMIC DNA]</scope>
    <source>
        <strain evidence="6">CG2_30_44_31</strain>
    </source>
</reference>
<evidence type="ECO:0000256" key="5">
    <source>
        <dbReference type="ARBA" id="ARBA00035462"/>
    </source>
</evidence>
<evidence type="ECO:0000256" key="3">
    <source>
        <dbReference type="ARBA" id="ARBA00023274"/>
    </source>
</evidence>
<protein>
    <recommendedName>
        <fullName evidence="4">Large ribosomal subunit protein uL4</fullName>
    </recommendedName>
    <alternativeName>
        <fullName evidence="5">50S ribosomal protein L4</fullName>
    </alternativeName>
</protein>
<dbReference type="Pfam" id="PF00573">
    <property type="entry name" value="Ribosomal_L4"/>
    <property type="match status" value="1"/>
</dbReference>
<dbReference type="GO" id="GO:1990904">
    <property type="term" value="C:ribonucleoprotein complex"/>
    <property type="evidence" value="ECO:0007669"/>
    <property type="project" value="UniProtKB-KW"/>
</dbReference>
<dbReference type="InterPro" id="IPR023574">
    <property type="entry name" value="Ribosomal_uL4_dom_sf"/>
</dbReference>
<organism evidence="6 7">
    <name type="scientific">Candidatus Beckwithbacteria bacterium CG2_30_44_31</name>
    <dbReference type="NCBI Taxonomy" id="1805035"/>
    <lineage>
        <taxon>Bacteria</taxon>
        <taxon>Candidatus Beckwithiibacteriota</taxon>
    </lineage>
</organism>
<dbReference type="InterPro" id="IPR013005">
    <property type="entry name" value="Ribosomal_uL4-like"/>
</dbReference>
<evidence type="ECO:0000313" key="7">
    <source>
        <dbReference type="Proteomes" id="UP000183605"/>
    </source>
</evidence>
<evidence type="ECO:0000313" key="6">
    <source>
        <dbReference type="EMBL" id="OIP03496.1"/>
    </source>
</evidence>
<comment type="similarity">
    <text evidence="1">Belongs to the universal ribosomal protein uL4 family.</text>
</comment>
<dbReference type="AlphaFoldDB" id="A0A1J5B989"/>
<dbReference type="Gene3D" id="3.40.1370.10">
    <property type="match status" value="1"/>
</dbReference>
<name>A0A1J5B989_9BACT</name>
<dbReference type="PANTHER" id="PTHR10746">
    <property type="entry name" value="50S RIBOSOMAL PROTEIN L4"/>
    <property type="match status" value="1"/>
</dbReference>
<comment type="caution">
    <text evidence="6">The sequence shown here is derived from an EMBL/GenBank/DDBJ whole genome shotgun (WGS) entry which is preliminary data.</text>
</comment>